<evidence type="ECO:0000313" key="5">
    <source>
        <dbReference type="Ensembl" id="ENSTNIP00000022804.1"/>
    </source>
</evidence>
<reference evidence="5" key="2">
    <citation type="submission" date="2025-08" db="UniProtKB">
        <authorList>
            <consortium name="Ensembl"/>
        </authorList>
    </citation>
    <scope>IDENTIFICATION</scope>
</reference>
<dbReference type="InterPro" id="IPR000157">
    <property type="entry name" value="TIR_dom"/>
</dbReference>
<dbReference type="GO" id="GO:0007165">
    <property type="term" value="P:signal transduction"/>
    <property type="evidence" value="ECO:0007669"/>
    <property type="project" value="InterPro"/>
</dbReference>
<evidence type="ECO:0000256" key="2">
    <source>
        <dbReference type="ARBA" id="ARBA00023180"/>
    </source>
</evidence>
<dbReference type="InParanoid" id="H3DQK5"/>
<dbReference type="PRINTS" id="PR01537">
    <property type="entry name" value="INTRLKN1R1F"/>
</dbReference>
<evidence type="ECO:0000313" key="6">
    <source>
        <dbReference type="Proteomes" id="UP000007303"/>
    </source>
</evidence>
<dbReference type="PROSITE" id="PS50104">
    <property type="entry name" value="TIR"/>
    <property type="match status" value="1"/>
</dbReference>
<reference evidence="5" key="3">
    <citation type="submission" date="2025-09" db="UniProtKB">
        <authorList>
            <consortium name="Ensembl"/>
        </authorList>
    </citation>
    <scope>IDENTIFICATION</scope>
</reference>
<keyword evidence="2" id="KW-0325">Glycoprotein</keyword>
<dbReference type="PANTHER" id="PTHR11890:SF26">
    <property type="entry name" value="INTERLEUKIN-1 RECEPTOR TYPE 1"/>
    <property type="match status" value="1"/>
</dbReference>
<dbReference type="Ensembl" id="ENSTNIT00000023045.1">
    <property type="protein sequence ID" value="ENSTNIP00000022804.1"/>
    <property type="gene ID" value="ENSTNIG00000019571.1"/>
</dbReference>
<evidence type="ECO:0000259" key="4">
    <source>
        <dbReference type="PROSITE" id="PS50104"/>
    </source>
</evidence>
<organism evidence="5 6">
    <name type="scientific">Tetraodon nigroviridis</name>
    <name type="common">Spotted green pufferfish</name>
    <name type="synonym">Chelonodon nigroviridis</name>
    <dbReference type="NCBI Taxonomy" id="99883"/>
    <lineage>
        <taxon>Eukaryota</taxon>
        <taxon>Metazoa</taxon>
        <taxon>Chordata</taxon>
        <taxon>Craniata</taxon>
        <taxon>Vertebrata</taxon>
        <taxon>Euteleostomi</taxon>
        <taxon>Actinopterygii</taxon>
        <taxon>Neopterygii</taxon>
        <taxon>Teleostei</taxon>
        <taxon>Neoteleostei</taxon>
        <taxon>Acanthomorphata</taxon>
        <taxon>Eupercaria</taxon>
        <taxon>Tetraodontiformes</taxon>
        <taxon>Tetradontoidea</taxon>
        <taxon>Tetraodontidae</taxon>
        <taxon>Tetraodon</taxon>
    </lineage>
</organism>
<dbReference type="Proteomes" id="UP000007303">
    <property type="component" value="Unassembled WGS sequence"/>
</dbReference>
<keyword evidence="1" id="KW-1015">Disulfide bond</keyword>
<evidence type="ECO:0000256" key="1">
    <source>
        <dbReference type="ARBA" id="ARBA00023157"/>
    </source>
</evidence>
<evidence type="ECO:0000256" key="3">
    <source>
        <dbReference type="ARBA" id="ARBA00023319"/>
    </source>
</evidence>
<dbReference type="Gene3D" id="3.40.50.10140">
    <property type="entry name" value="Toll/interleukin-1 receptor homology (TIR) domain"/>
    <property type="match status" value="1"/>
</dbReference>
<reference evidence="6" key="1">
    <citation type="journal article" date="2004" name="Nature">
        <title>Genome duplication in the teleost fish Tetraodon nigroviridis reveals the early vertebrate proto-karyotype.</title>
        <authorList>
            <person name="Jaillon O."/>
            <person name="Aury J.-M."/>
            <person name="Brunet F."/>
            <person name="Petit J.-L."/>
            <person name="Stange-Thomann N."/>
            <person name="Mauceli E."/>
            <person name="Bouneau L."/>
            <person name="Fischer C."/>
            <person name="Ozouf-Costaz C."/>
            <person name="Bernot A."/>
            <person name="Nicaud S."/>
            <person name="Jaffe D."/>
            <person name="Fisher S."/>
            <person name="Lutfalla G."/>
            <person name="Dossat C."/>
            <person name="Segurens B."/>
            <person name="Dasilva C."/>
            <person name="Salanoubat M."/>
            <person name="Levy M."/>
            <person name="Boudet N."/>
            <person name="Castellano S."/>
            <person name="Anthouard V."/>
            <person name="Jubin C."/>
            <person name="Castelli V."/>
            <person name="Katinka M."/>
            <person name="Vacherie B."/>
            <person name="Biemont C."/>
            <person name="Skalli Z."/>
            <person name="Cattolico L."/>
            <person name="Poulain J."/>
            <person name="De Berardinis V."/>
            <person name="Cruaud C."/>
            <person name="Duprat S."/>
            <person name="Brottier P."/>
            <person name="Coutanceau J.-P."/>
            <person name="Gouzy J."/>
            <person name="Parra G."/>
            <person name="Lardier G."/>
            <person name="Chapple C."/>
            <person name="McKernan K.J."/>
            <person name="McEwan P."/>
            <person name="Bosak S."/>
            <person name="Kellis M."/>
            <person name="Volff J.-N."/>
            <person name="Guigo R."/>
            <person name="Zody M.C."/>
            <person name="Mesirov J."/>
            <person name="Lindblad-Toh K."/>
            <person name="Birren B."/>
            <person name="Nusbaum C."/>
            <person name="Kahn D."/>
            <person name="Robinson-Rechavi M."/>
            <person name="Laudet V."/>
            <person name="Schachter V."/>
            <person name="Quetier F."/>
            <person name="Saurin W."/>
            <person name="Scarpelli C."/>
            <person name="Wincker P."/>
            <person name="Lander E.S."/>
            <person name="Weissenbach J."/>
            <person name="Roest Crollius H."/>
        </authorList>
    </citation>
    <scope>NUCLEOTIDE SEQUENCE [LARGE SCALE GENOMIC DNA]</scope>
</reference>
<dbReference type="HOGENOM" id="CLU_099893_0_0_1"/>
<sequence length="151" mass="17223">KDRLTQFITNVLPSVLEDQCRYRLFIHGRDDMPGEDHLEMVESCVQQSRRLMVILTPSSGSELPDQHPSRPQYSDMGGFDWQIVLHHTLAQSEMGVILIQIGETGPGGFTYLPPGLQHLILKNPPIRWDPESGNAGARNSRFWKKVRYLMP</sequence>
<dbReference type="GeneTree" id="ENSGT01150000286976"/>
<accession>H3DQK5</accession>
<keyword evidence="3" id="KW-0393">Immunoglobulin domain</keyword>
<dbReference type="AlphaFoldDB" id="H3DQK5"/>
<proteinExistence type="predicted"/>
<dbReference type="STRING" id="99883.ENSTNIP00000022804"/>
<keyword evidence="6" id="KW-1185">Reference proteome</keyword>
<dbReference type="InterPro" id="IPR015621">
    <property type="entry name" value="IL-1_rcpt_fam"/>
</dbReference>
<dbReference type="Pfam" id="PF01582">
    <property type="entry name" value="TIR"/>
    <property type="match status" value="1"/>
</dbReference>
<feature type="domain" description="TIR" evidence="4">
    <location>
        <begin position="1"/>
        <end position="150"/>
    </location>
</feature>
<dbReference type="PANTHER" id="PTHR11890">
    <property type="entry name" value="INTERLEUKIN-1 RECEPTOR FAMILY MEMBER"/>
    <property type="match status" value="1"/>
</dbReference>
<dbReference type="SUPFAM" id="SSF52200">
    <property type="entry name" value="Toll/Interleukin receptor TIR domain"/>
    <property type="match status" value="1"/>
</dbReference>
<protein>
    <recommendedName>
        <fullName evidence="4">TIR domain-containing protein</fullName>
    </recommendedName>
</protein>
<name>H3DQK5_TETNG</name>
<dbReference type="InterPro" id="IPR035897">
    <property type="entry name" value="Toll_tir_struct_dom_sf"/>
</dbReference>